<organism evidence="1 2">
    <name type="scientific">Marasmius tenuissimus</name>
    <dbReference type="NCBI Taxonomy" id="585030"/>
    <lineage>
        <taxon>Eukaryota</taxon>
        <taxon>Fungi</taxon>
        <taxon>Dikarya</taxon>
        <taxon>Basidiomycota</taxon>
        <taxon>Agaricomycotina</taxon>
        <taxon>Agaricomycetes</taxon>
        <taxon>Agaricomycetidae</taxon>
        <taxon>Agaricales</taxon>
        <taxon>Marasmiineae</taxon>
        <taxon>Marasmiaceae</taxon>
        <taxon>Marasmius</taxon>
    </lineage>
</organism>
<evidence type="ECO:0000313" key="2">
    <source>
        <dbReference type="Proteomes" id="UP001437256"/>
    </source>
</evidence>
<sequence>MSEIIAYMESLREDGRYTFPADIEKTFNKTSTIVGLQRQYQEEKDGGEFDPKLLSQICWLMVEDKEDSDKRSKHAMKYPKLYLRDIGRVDGSGLLFFPDYFVAKAWRSCEFVRVEYGNHDIHPVILFREDDYDEHYCDGPTNYLYYSDQQFHTFASTISAIAFHRESFMTRVIDNDFQVPLNSLGAVGQKVNQIGEGGNTPEDSVYRVRTWFTAVGFPSVCEFQLQPCDRCEVKKKVCWVNVQDEYGPCHMCQGSTRRVAEECAGYKIEDFGLNVMDRDNKEEKFDPEVAAYKRFKKERRLA</sequence>
<gene>
    <name evidence="1" type="ORF">AAF712_002523</name>
</gene>
<evidence type="ECO:0000313" key="1">
    <source>
        <dbReference type="EMBL" id="KAL0070335.1"/>
    </source>
</evidence>
<reference evidence="1 2" key="1">
    <citation type="submission" date="2024-05" db="EMBL/GenBank/DDBJ databases">
        <title>A draft genome resource for the thread blight pathogen Marasmius tenuissimus strain MS-2.</title>
        <authorList>
            <person name="Yulfo-Soto G.E."/>
            <person name="Baruah I.K."/>
            <person name="Amoako-Attah I."/>
            <person name="Bukari Y."/>
            <person name="Meinhardt L.W."/>
            <person name="Bailey B.A."/>
            <person name="Cohen S.P."/>
        </authorList>
    </citation>
    <scope>NUCLEOTIDE SEQUENCE [LARGE SCALE GENOMIC DNA]</scope>
    <source>
        <strain evidence="1 2">MS-2</strain>
    </source>
</reference>
<dbReference type="EMBL" id="JBBXMP010000007">
    <property type="protein sequence ID" value="KAL0070335.1"/>
    <property type="molecule type" value="Genomic_DNA"/>
</dbReference>
<dbReference type="Proteomes" id="UP001437256">
    <property type="component" value="Unassembled WGS sequence"/>
</dbReference>
<proteinExistence type="predicted"/>
<keyword evidence="2" id="KW-1185">Reference proteome</keyword>
<accession>A0ABR3A8M9</accession>
<comment type="caution">
    <text evidence="1">The sequence shown here is derived from an EMBL/GenBank/DDBJ whole genome shotgun (WGS) entry which is preliminary data.</text>
</comment>
<protein>
    <submittedName>
        <fullName evidence="1">Uncharacterized protein</fullName>
    </submittedName>
</protein>
<name>A0ABR3A8M9_9AGAR</name>